<keyword evidence="2" id="KW-1185">Reference proteome</keyword>
<gene>
    <name evidence="1" type="ORF">SOIL9_24050</name>
</gene>
<protein>
    <submittedName>
        <fullName evidence="1">Uncharacterized protein</fullName>
    </submittedName>
</protein>
<organism evidence="1 2">
    <name type="scientific">Gemmata massiliana</name>
    <dbReference type="NCBI Taxonomy" id="1210884"/>
    <lineage>
        <taxon>Bacteria</taxon>
        <taxon>Pseudomonadati</taxon>
        <taxon>Planctomycetota</taxon>
        <taxon>Planctomycetia</taxon>
        <taxon>Gemmatales</taxon>
        <taxon>Gemmataceae</taxon>
        <taxon>Gemmata</taxon>
    </lineage>
</organism>
<reference evidence="1 2" key="1">
    <citation type="submission" date="2019-05" db="EMBL/GenBank/DDBJ databases">
        <authorList>
            <consortium name="Science for Life Laboratories"/>
        </authorList>
    </citation>
    <scope>NUCLEOTIDE SEQUENCE [LARGE SCALE GENOMIC DNA]</scope>
    <source>
        <strain evidence="1">Soil9</strain>
    </source>
</reference>
<sequence length="241" mass="27041">MSGVLGDIYSERRYQLSAEGVKVPLLNQNIWGGVCGFVSVLHALGERDGGLAGETGKKGSKTLHQRLGAEMITYLKFAQIDQPAIAKDIEEFSRSFGPPHDTFTINDVIVKISQAMRTNNCFLMQWKFSAKLGLCGGVAMPYEAVLDYLEFAGMNHVTQLHNAMQPFTQSEIRQYTNCIVGVGNKNLSHTKFRGLRHWVYIDKDGNLWNWGKCKPMTDSSNRPYEDYPDKHNSIIYAVEAV</sequence>
<evidence type="ECO:0000313" key="1">
    <source>
        <dbReference type="EMBL" id="VTR95309.1"/>
    </source>
</evidence>
<name>A0A6P2D2E9_9BACT</name>
<dbReference type="AlphaFoldDB" id="A0A6P2D2E9"/>
<dbReference type="KEGG" id="gms:SOIL9_24050"/>
<dbReference type="EMBL" id="LR593886">
    <property type="protein sequence ID" value="VTR95309.1"/>
    <property type="molecule type" value="Genomic_DNA"/>
</dbReference>
<dbReference type="Proteomes" id="UP000464178">
    <property type="component" value="Chromosome"/>
</dbReference>
<accession>A0A6P2D2E9</accession>
<proteinExistence type="predicted"/>
<evidence type="ECO:0000313" key="2">
    <source>
        <dbReference type="Proteomes" id="UP000464178"/>
    </source>
</evidence>
<dbReference type="RefSeq" id="WP_162669741.1">
    <property type="nucleotide sequence ID" value="NZ_LR593886.1"/>
</dbReference>